<comment type="similarity">
    <text evidence="3">Belongs to the apolipoprotein C1 family.</text>
</comment>
<proteinExistence type="inferred from homology"/>
<evidence type="ECO:0000256" key="5">
    <source>
        <dbReference type="ARBA" id="ARBA00022448"/>
    </source>
</evidence>
<evidence type="ECO:0000313" key="13">
    <source>
        <dbReference type="RefSeq" id="XP_016047958.1"/>
    </source>
</evidence>
<evidence type="ECO:0000256" key="9">
    <source>
        <dbReference type="ARBA" id="ARBA00023313"/>
    </source>
</evidence>
<feature type="chain" id="PRO_5010193654" description="Apolipoprotein C-I" evidence="11">
    <location>
        <begin position="27"/>
        <end position="87"/>
    </location>
</feature>
<dbReference type="GO" id="GO:0006641">
    <property type="term" value="P:triglyceride metabolic process"/>
    <property type="evidence" value="ECO:0007669"/>
    <property type="project" value="TreeGrafter"/>
</dbReference>
<dbReference type="GO" id="GO:0005504">
    <property type="term" value="F:fatty acid binding"/>
    <property type="evidence" value="ECO:0007669"/>
    <property type="project" value="TreeGrafter"/>
</dbReference>
<sequence>MRLLLSLPVLAGVLLMLLEGPAPAQAAPDFSSTLEEIQSKLKTFGSSVSEKTRAIVDKIKEKEITTKARNWFLDTVTKLKEKLNIKD</sequence>
<keyword evidence="5" id="KW-0813">Transport</keyword>
<gene>
    <name evidence="13" type="primary">APOC1</name>
</gene>
<feature type="signal peptide" evidence="11">
    <location>
        <begin position="1"/>
        <end position="26"/>
    </location>
</feature>
<dbReference type="GO" id="GO:0042157">
    <property type="term" value="P:lipoprotein metabolic process"/>
    <property type="evidence" value="ECO:0007669"/>
    <property type="project" value="InterPro"/>
</dbReference>
<evidence type="ECO:0000256" key="11">
    <source>
        <dbReference type="SAM" id="SignalP"/>
    </source>
</evidence>
<dbReference type="AlphaFoldDB" id="A0A1S3WNK4"/>
<keyword evidence="6" id="KW-0964">Secreted</keyword>
<dbReference type="GO" id="GO:0004859">
    <property type="term" value="F:phospholipase inhibitor activity"/>
    <property type="evidence" value="ECO:0007669"/>
    <property type="project" value="TreeGrafter"/>
</dbReference>
<evidence type="ECO:0000256" key="1">
    <source>
        <dbReference type="ARBA" id="ARBA00003248"/>
    </source>
</evidence>
<accession>A0A1S3WNK4</accession>
<dbReference type="GO" id="GO:0010916">
    <property type="term" value="P:negative regulation of very-low-density lipoprotein particle clearance"/>
    <property type="evidence" value="ECO:0007669"/>
    <property type="project" value="TreeGrafter"/>
</dbReference>
<name>A0A1S3WNK4_ERIEU</name>
<comment type="subcellular location">
    <subcellularLocation>
        <location evidence="2">Secreted</location>
    </subcellularLocation>
</comment>
<reference evidence="13" key="2">
    <citation type="submission" date="2025-08" db="UniProtKB">
        <authorList>
            <consortium name="RefSeq"/>
        </authorList>
    </citation>
    <scope>IDENTIFICATION</scope>
</reference>
<dbReference type="GeneID" id="103122297"/>
<evidence type="ECO:0000256" key="6">
    <source>
        <dbReference type="ARBA" id="ARBA00022525"/>
    </source>
</evidence>
<dbReference type="PANTHER" id="PTHR16565">
    <property type="entry name" value="APOLIPOPROTEIN C-I"/>
    <property type="match status" value="1"/>
</dbReference>
<evidence type="ECO:0000256" key="10">
    <source>
        <dbReference type="ARBA" id="ARBA00031177"/>
    </source>
</evidence>
<dbReference type="GO" id="GO:0034447">
    <property type="term" value="P:very-low-density lipoprotein particle clearance"/>
    <property type="evidence" value="ECO:0007669"/>
    <property type="project" value="TreeGrafter"/>
</dbReference>
<evidence type="ECO:0000313" key="12">
    <source>
        <dbReference type="Proteomes" id="UP001652624"/>
    </source>
</evidence>
<keyword evidence="7 11" id="KW-0732">Signal</keyword>
<dbReference type="InterPro" id="IPR006781">
    <property type="entry name" value="ApoC-I"/>
</dbReference>
<evidence type="ECO:0000256" key="8">
    <source>
        <dbReference type="ARBA" id="ARBA00023055"/>
    </source>
</evidence>
<dbReference type="OrthoDB" id="8941712at2759"/>
<dbReference type="GO" id="GO:0034364">
    <property type="term" value="C:high-density lipoprotein particle"/>
    <property type="evidence" value="ECO:0007669"/>
    <property type="project" value="TreeGrafter"/>
</dbReference>
<evidence type="ECO:0000256" key="4">
    <source>
        <dbReference type="ARBA" id="ARBA00021680"/>
    </source>
</evidence>
<dbReference type="CTD" id="341"/>
<evidence type="ECO:0000256" key="3">
    <source>
        <dbReference type="ARBA" id="ARBA00009204"/>
    </source>
</evidence>
<evidence type="ECO:0000256" key="7">
    <source>
        <dbReference type="ARBA" id="ARBA00022729"/>
    </source>
</evidence>
<dbReference type="STRING" id="9365.ENSEEUP00000012064"/>
<dbReference type="Pfam" id="PF04691">
    <property type="entry name" value="ApoC-I"/>
    <property type="match status" value="1"/>
</dbReference>
<dbReference type="GO" id="GO:0006869">
    <property type="term" value="P:lipid transport"/>
    <property type="evidence" value="ECO:0007669"/>
    <property type="project" value="UniProtKB-KW"/>
</dbReference>
<keyword evidence="8" id="KW-0445">Lipid transport</keyword>
<keyword evidence="9" id="KW-0850">VLDL</keyword>
<dbReference type="GO" id="GO:0050995">
    <property type="term" value="P:negative regulation of lipid catabolic process"/>
    <property type="evidence" value="ECO:0007669"/>
    <property type="project" value="TreeGrafter"/>
</dbReference>
<keyword evidence="12" id="KW-1185">Reference proteome</keyword>
<dbReference type="GO" id="GO:0032375">
    <property type="term" value="P:negative regulation of cholesterol transport"/>
    <property type="evidence" value="ECO:0007669"/>
    <property type="project" value="TreeGrafter"/>
</dbReference>
<organism evidence="12 13">
    <name type="scientific">Erinaceus europaeus</name>
    <name type="common">Western European hedgehog</name>
    <dbReference type="NCBI Taxonomy" id="9365"/>
    <lineage>
        <taxon>Eukaryota</taxon>
        <taxon>Metazoa</taxon>
        <taxon>Chordata</taxon>
        <taxon>Craniata</taxon>
        <taxon>Vertebrata</taxon>
        <taxon>Euteleostomi</taxon>
        <taxon>Mammalia</taxon>
        <taxon>Eutheria</taxon>
        <taxon>Laurasiatheria</taxon>
        <taxon>Eulipotyphla</taxon>
        <taxon>Erinaceidae</taxon>
        <taxon>Erinaceinae</taxon>
        <taxon>Erinaceus</taxon>
    </lineage>
</organism>
<dbReference type="PANTHER" id="PTHR16565:SF2">
    <property type="entry name" value="APOLIPOPROTEIN C-I"/>
    <property type="match status" value="1"/>
</dbReference>
<dbReference type="Gene3D" id="4.10.260.30">
    <property type="entry name" value="Apolipoprotein C-I"/>
    <property type="match status" value="1"/>
</dbReference>
<dbReference type="InParanoid" id="A0A1S3WNK4"/>
<comment type="function">
    <text evidence="1">Inhibitor of lipoprotein binding to the low density lipoprotein (LDL) receptor, LDL receptor-related protein, and very low density lipoprotein (VLDL) receptor. Associates with high density lipoproteins (HDL) and the triacylglycerol-rich lipoproteins in the plasma and makes up about 10% of the protein of the VLDL and 2% of that of HDL. Appears to interfere directly with fatty acid uptake and is also the major plasma inhibitor of cholesteryl ester transfer protein (CETP). Binds free fatty acids and reduces their intracellular esterification. Modulates the interaction of APOE with beta-migrating VLDL and inhibits binding of beta-VLDL to the LDL receptor-related protein.</text>
</comment>
<dbReference type="Proteomes" id="UP001652624">
    <property type="component" value="Chromosome 2"/>
</dbReference>
<protein>
    <recommendedName>
        <fullName evidence="4">Apolipoprotein C-I</fullName>
    </recommendedName>
    <alternativeName>
        <fullName evidence="10">Apolipoprotein C1</fullName>
    </alternativeName>
</protein>
<dbReference type="RefSeq" id="XP_016047958.1">
    <property type="nucleotide sequence ID" value="XM_016192472.2"/>
</dbReference>
<evidence type="ECO:0000256" key="2">
    <source>
        <dbReference type="ARBA" id="ARBA00004613"/>
    </source>
</evidence>
<dbReference type="InterPro" id="IPR043081">
    <property type="entry name" value="ApoC-1_sf"/>
</dbReference>
<dbReference type="GO" id="GO:0034361">
    <property type="term" value="C:very-low-density lipoprotein particle"/>
    <property type="evidence" value="ECO:0007669"/>
    <property type="project" value="UniProtKB-KW"/>
</dbReference>
<reference evidence="12" key="1">
    <citation type="submission" date="2025-05" db="UniProtKB">
        <authorList>
            <consortium name="RefSeq"/>
        </authorList>
    </citation>
    <scope>NUCLEOTIDE SEQUENCE [LARGE SCALE GENOMIC DNA]</scope>
</reference>